<dbReference type="PANTHER" id="PTHR43686">
    <property type="entry name" value="SULFURTRANSFERASE-RELATED"/>
    <property type="match status" value="1"/>
</dbReference>
<accession>X1KLF6</accession>
<name>X1KLF6_9ZZZZ</name>
<evidence type="ECO:0000313" key="1">
    <source>
        <dbReference type="EMBL" id="GAH94435.1"/>
    </source>
</evidence>
<gene>
    <name evidence="1" type="ORF">S03H2_69076</name>
</gene>
<proteinExistence type="predicted"/>
<comment type="caution">
    <text evidence="1">The sequence shown here is derived from an EMBL/GenBank/DDBJ whole genome shotgun (WGS) entry which is preliminary data.</text>
</comment>
<sequence length="96" mass="11588">QRFRKIGQQGKLGIRPGWCRVNFHYLFSEIEFKFICQAIEFIADYGYLFLLKYSFNINSGVWTHLNFKDTILYNKPDIKSVLTTNLRDCFDEEFWM</sequence>
<dbReference type="EMBL" id="BARU01045557">
    <property type="protein sequence ID" value="GAH94435.1"/>
    <property type="molecule type" value="Genomic_DNA"/>
</dbReference>
<feature type="non-terminal residue" evidence="1">
    <location>
        <position position="1"/>
    </location>
</feature>
<dbReference type="AlphaFoldDB" id="X1KLF6"/>
<protein>
    <submittedName>
        <fullName evidence="1">Uncharacterized protein</fullName>
    </submittedName>
</protein>
<organism evidence="1">
    <name type="scientific">marine sediment metagenome</name>
    <dbReference type="NCBI Taxonomy" id="412755"/>
    <lineage>
        <taxon>unclassified sequences</taxon>
        <taxon>metagenomes</taxon>
        <taxon>ecological metagenomes</taxon>
    </lineage>
</organism>
<dbReference type="PANTHER" id="PTHR43686:SF1">
    <property type="entry name" value="AMINOTRAN_5 DOMAIN-CONTAINING PROTEIN"/>
    <property type="match status" value="1"/>
</dbReference>
<reference evidence="1" key="1">
    <citation type="journal article" date="2014" name="Front. Microbiol.">
        <title>High frequency of phylogenetically diverse reductive dehalogenase-homologous genes in deep subseafloor sedimentary metagenomes.</title>
        <authorList>
            <person name="Kawai M."/>
            <person name="Futagami T."/>
            <person name="Toyoda A."/>
            <person name="Takaki Y."/>
            <person name="Nishi S."/>
            <person name="Hori S."/>
            <person name="Arai W."/>
            <person name="Tsubouchi T."/>
            <person name="Morono Y."/>
            <person name="Uchiyama I."/>
            <person name="Ito T."/>
            <person name="Fujiyama A."/>
            <person name="Inagaki F."/>
            <person name="Takami H."/>
        </authorList>
    </citation>
    <scope>NUCLEOTIDE SEQUENCE</scope>
    <source>
        <strain evidence="1">Expedition CK06-06</strain>
    </source>
</reference>